<keyword evidence="2" id="KW-1185">Reference proteome</keyword>
<protein>
    <submittedName>
        <fullName evidence="1">Uncharacterized protein</fullName>
    </submittedName>
</protein>
<organism evidence="1 2">
    <name type="scientific">Lophiostoma macrostomum CBS 122681</name>
    <dbReference type="NCBI Taxonomy" id="1314788"/>
    <lineage>
        <taxon>Eukaryota</taxon>
        <taxon>Fungi</taxon>
        <taxon>Dikarya</taxon>
        <taxon>Ascomycota</taxon>
        <taxon>Pezizomycotina</taxon>
        <taxon>Dothideomycetes</taxon>
        <taxon>Pleosporomycetidae</taxon>
        <taxon>Pleosporales</taxon>
        <taxon>Lophiostomataceae</taxon>
        <taxon>Lophiostoma</taxon>
    </lineage>
</organism>
<proteinExistence type="predicted"/>
<accession>A0A6A6SIU7</accession>
<dbReference type="AlphaFoldDB" id="A0A6A6SIU7"/>
<evidence type="ECO:0000313" key="1">
    <source>
        <dbReference type="EMBL" id="KAF2647312.1"/>
    </source>
</evidence>
<dbReference type="Proteomes" id="UP000799324">
    <property type="component" value="Unassembled WGS sequence"/>
</dbReference>
<reference evidence="1" key="1">
    <citation type="journal article" date="2020" name="Stud. Mycol.">
        <title>101 Dothideomycetes genomes: a test case for predicting lifestyles and emergence of pathogens.</title>
        <authorList>
            <person name="Haridas S."/>
            <person name="Albert R."/>
            <person name="Binder M."/>
            <person name="Bloem J."/>
            <person name="Labutti K."/>
            <person name="Salamov A."/>
            <person name="Andreopoulos B."/>
            <person name="Baker S."/>
            <person name="Barry K."/>
            <person name="Bills G."/>
            <person name="Bluhm B."/>
            <person name="Cannon C."/>
            <person name="Castanera R."/>
            <person name="Culley D."/>
            <person name="Daum C."/>
            <person name="Ezra D."/>
            <person name="Gonzalez J."/>
            <person name="Henrissat B."/>
            <person name="Kuo A."/>
            <person name="Liang C."/>
            <person name="Lipzen A."/>
            <person name="Lutzoni F."/>
            <person name="Magnuson J."/>
            <person name="Mondo S."/>
            <person name="Nolan M."/>
            <person name="Ohm R."/>
            <person name="Pangilinan J."/>
            <person name="Park H.-J."/>
            <person name="Ramirez L."/>
            <person name="Alfaro M."/>
            <person name="Sun H."/>
            <person name="Tritt A."/>
            <person name="Yoshinaga Y."/>
            <person name="Zwiers L.-H."/>
            <person name="Turgeon B."/>
            <person name="Goodwin S."/>
            <person name="Spatafora J."/>
            <person name="Crous P."/>
            <person name="Grigoriev I."/>
        </authorList>
    </citation>
    <scope>NUCLEOTIDE SEQUENCE</scope>
    <source>
        <strain evidence="1">CBS 122681</strain>
    </source>
</reference>
<gene>
    <name evidence="1" type="ORF">K491DRAFT_741400</name>
</gene>
<sequence>MRVYKLGPSTQLQITINCTHSTTHSKIYSNHQTRIKLLYFSSPPDYNDQHYPHALPNMGYTVCKYDVTNGVAAATGTPTGVTHTAGGQPVASSIGNAKEVAADEANKLARAWGNNQYYGQQDASSATKFWVKRYSDNVGVACFMCHGLDPGSGWTYFGFGRPLSHTP</sequence>
<dbReference type="EMBL" id="MU004637">
    <property type="protein sequence ID" value="KAF2647312.1"/>
    <property type="molecule type" value="Genomic_DNA"/>
</dbReference>
<evidence type="ECO:0000313" key="2">
    <source>
        <dbReference type="Proteomes" id="UP000799324"/>
    </source>
</evidence>
<name>A0A6A6SIU7_9PLEO</name>